<dbReference type="GeneID" id="19880216"/>
<reference evidence="2" key="1">
    <citation type="submission" date="2011-03" db="EMBL/GenBank/DDBJ databases">
        <title>The genome sequence of Vavraia culicis strain floridensis.</title>
        <authorList>
            <consortium name="The Broad Institute Genome Sequencing Platform"/>
            <person name="Cuomo C."/>
            <person name="Becnel J."/>
            <person name="Sanscrainte N."/>
            <person name="Young S.K."/>
            <person name="Zeng Q."/>
            <person name="Gargeya S."/>
            <person name="Fitzgerald M."/>
            <person name="Haas B."/>
            <person name="Abouelleil A."/>
            <person name="Alvarado L."/>
            <person name="Arachchi H.M."/>
            <person name="Berlin A."/>
            <person name="Chapman S.B."/>
            <person name="Gearin G."/>
            <person name="Goldberg J."/>
            <person name="Griggs A."/>
            <person name="Gujja S."/>
            <person name="Hansen M."/>
            <person name="Heiman D."/>
            <person name="Howarth C."/>
            <person name="Larimer J."/>
            <person name="Lui A."/>
            <person name="MacDonald P.J.P."/>
            <person name="McCowen C."/>
            <person name="Montmayeur A."/>
            <person name="Murphy C."/>
            <person name="Neiman D."/>
            <person name="Pearson M."/>
            <person name="Priest M."/>
            <person name="Roberts A."/>
            <person name="Saif S."/>
            <person name="Shea T."/>
            <person name="Sisk P."/>
            <person name="Stolte C."/>
            <person name="Sykes S."/>
            <person name="Wortman J."/>
            <person name="Nusbaum C."/>
            <person name="Birren B."/>
        </authorList>
    </citation>
    <scope>NUCLEOTIDE SEQUENCE [LARGE SCALE GENOMIC DNA]</scope>
    <source>
        <strain evidence="2">floridensis</strain>
    </source>
</reference>
<evidence type="ECO:0000313" key="1">
    <source>
        <dbReference type="EMBL" id="ELA46151.1"/>
    </source>
</evidence>
<proteinExistence type="predicted"/>
<name>L2GR65_VAVCU</name>
<evidence type="ECO:0000313" key="2">
    <source>
        <dbReference type="Proteomes" id="UP000011081"/>
    </source>
</evidence>
<keyword evidence="2" id="KW-1185">Reference proteome</keyword>
<dbReference type="InParanoid" id="L2GR65"/>
<accession>L2GR65</accession>
<dbReference type="HOGENOM" id="CLU_2198990_0_0_1"/>
<dbReference type="EMBL" id="GL877460">
    <property type="protein sequence ID" value="ELA46151.1"/>
    <property type="molecule type" value="Genomic_DNA"/>
</dbReference>
<dbReference type="VEuPathDB" id="MicrosporidiaDB:VCUG_02353"/>
<dbReference type="OrthoDB" id="10435107at2759"/>
<organism evidence="1 2">
    <name type="scientific">Vavraia culicis (isolate floridensis)</name>
    <name type="common">Microsporidian parasite</name>
    <dbReference type="NCBI Taxonomy" id="948595"/>
    <lineage>
        <taxon>Eukaryota</taxon>
        <taxon>Fungi</taxon>
        <taxon>Fungi incertae sedis</taxon>
        <taxon>Microsporidia</taxon>
        <taxon>Pleistophoridae</taxon>
        <taxon>Vavraia</taxon>
    </lineage>
</organism>
<dbReference type="Proteomes" id="UP000011081">
    <property type="component" value="Unassembled WGS sequence"/>
</dbReference>
<dbReference type="RefSeq" id="XP_008075362.1">
    <property type="nucleotide sequence ID" value="XM_008077171.1"/>
</dbReference>
<dbReference type="AlphaFoldDB" id="L2GR65"/>
<protein>
    <submittedName>
        <fullName evidence="1">Uncharacterized protein</fullName>
    </submittedName>
</protein>
<gene>
    <name evidence="1" type="ORF">VCUG_02353</name>
</gene>
<sequence length="108" mass="12695">MLYIGSNPLLIFTTRTEPPLTCSLSPHFSVHLYTDHTCIHDGEVHHVCVVRRECIVSFLFTMRMTVSDFVFECEQDERRVWEEYWRCVNGGRVGKRLEYLKNVVVAKD</sequence>